<evidence type="ECO:0000256" key="2">
    <source>
        <dbReference type="ARBA" id="ARBA00022741"/>
    </source>
</evidence>
<dbReference type="GO" id="GO:0005524">
    <property type="term" value="F:ATP binding"/>
    <property type="evidence" value="ECO:0007669"/>
    <property type="project" value="UniProtKB-KW"/>
</dbReference>
<evidence type="ECO:0000259" key="4">
    <source>
        <dbReference type="Pfam" id="PF02896"/>
    </source>
</evidence>
<name>X0TJ46_9ZZZZ</name>
<accession>X0TJ46</accession>
<evidence type="ECO:0000256" key="1">
    <source>
        <dbReference type="ARBA" id="ARBA00007837"/>
    </source>
</evidence>
<dbReference type="InterPro" id="IPR015813">
    <property type="entry name" value="Pyrv/PenolPyrv_kinase-like_dom"/>
</dbReference>
<gene>
    <name evidence="5" type="ORF">S01H1_29167</name>
</gene>
<sequence>MEKFLEIGIDGISIGSNDLTQLILGIDRDSQKLAETFDERNEAVLIALERAIKVAKSMGVTSSICGQAPSVYPELAEKLVGWGITSVSVSPDMIDKTRDIIAQAEKRLKLSGQSA</sequence>
<dbReference type="PANTHER" id="PTHR43030">
    <property type="entry name" value="PHOSPHOENOLPYRUVATE SYNTHASE"/>
    <property type="match status" value="1"/>
</dbReference>
<feature type="domain" description="PEP-utilising enzyme C-terminal" evidence="4">
    <location>
        <begin position="9"/>
        <end position="105"/>
    </location>
</feature>
<dbReference type="AlphaFoldDB" id="X0TJ46"/>
<dbReference type="SUPFAM" id="SSF51621">
    <property type="entry name" value="Phosphoenolpyruvate/pyruvate domain"/>
    <property type="match status" value="1"/>
</dbReference>
<dbReference type="GO" id="GO:0008986">
    <property type="term" value="F:pyruvate, water dikinase activity"/>
    <property type="evidence" value="ECO:0007669"/>
    <property type="project" value="InterPro"/>
</dbReference>
<comment type="caution">
    <text evidence="5">The sequence shown here is derived from an EMBL/GenBank/DDBJ whole genome shotgun (WGS) entry which is preliminary data.</text>
</comment>
<dbReference type="EMBL" id="BARS01017868">
    <property type="protein sequence ID" value="GAF88182.1"/>
    <property type="molecule type" value="Genomic_DNA"/>
</dbReference>
<dbReference type="InterPro" id="IPR006319">
    <property type="entry name" value="PEP_synth"/>
</dbReference>
<keyword evidence="3" id="KW-0067">ATP-binding</keyword>
<dbReference type="Gene3D" id="3.20.20.60">
    <property type="entry name" value="Phosphoenolpyruvate-binding domains"/>
    <property type="match status" value="1"/>
</dbReference>
<proteinExistence type="inferred from homology"/>
<dbReference type="InterPro" id="IPR023151">
    <property type="entry name" value="PEP_util_CS"/>
</dbReference>
<dbReference type="Pfam" id="PF02896">
    <property type="entry name" value="PEP-utilizers_C"/>
    <property type="match status" value="1"/>
</dbReference>
<dbReference type="PANTHER" id="PTHR43030:SF1">
    <property type="entry name" value="PHOSPHOENOLPYRUVATE SYNTHASE"/>
    <property type="match status" value="1"/>
</dbReference>
<comment type="similarity">
    <text evidence="1">Belongs to the PEP-utilizing enzyme family.</text>
</comment>
<evidence type="ECO:0000313" key="5">
    <source>
        <dbReference type="EMBL" id="GAF88182.1"/>
    </source>
</evidence>
<evidence type="ECO:0000256" key="3">
    <source>
        <dbReference type="ARBA" id="ARBA00022840"/>
    </source>
</evidence>
<dbReference type="InterPro" id="IPR000121">
    <property type="entry name" value="PEP_util_C"/>
</dbReference>
<organism evidence="5">
    <name type="scientific">marine sediment metagenome</name>
    <dbReference type="NCBI Taxonomy" id="412755"/>
    <lineage>
        <taxon>unclassified sequences</taxon>
        <taxon>metagenomes</taxon>
        <taxon>ecological metagenomes</taxon>
    </lineage>
</organism>
<dbReference type="InterPro" id="IPR040442">
    <property type="entry name" value="Pyrv_kinase-like_dom_sf"/>
</dbReference>
<protein>
    <recommendedName>
        <fullName evidence="4">PEP-utilising enzyme C-terminal domain-containing protein</fullName>
    </recommendedName>
</protein>
<reference evidence="5" key="1">
    <citation type="journal article" date="2014" name="Front. Microbiol.">
        <title>High frequency of phylogenetically diverse reductive dehalogenase-homologous genes in deep subseafloor sedimentary metagenomes.</title>
        <authorList>
            <person name="Kawai M."/>
            <person name="Futagami T."/>
            <person name="Toyoda A."/>
            <person name="Takaki Y."/>
            <person name="Nishi S."/>
            <person name="Hori S."/>
            <person name="Arai W."/>
            <person name="Tsubouchi T."/>
            <person name="Morono Y."/>
            <person name="Uchiyama I."/>
            <person name="Ito T."/>
            <person name="Fujiyama A."/>
            <person name="Inagaki F."/>
            <person name="Takami H."/>
        </authorList>
    </citation>
    <scope>NUCLEOTIDE SEQUENCE</scope>
    <source>
        <strain evidence="5">Expedition CK06-06</strain>
    </source>
</reference>
<dbReference type="PROSITE" id="PS00742">
    <property type="entry name" value="PEP_ENZYMES_2"/>
    <property type="match status" value="1"/>
</dbReference>
<keyword evidence="2" id="KW-0547">Nucleotide-binding</keyword>